<feature type="transmembrane region" description="Helical" evidence="7">
    <location>
        <begin position="207"/>
        <end position="228"/>
    </location>
</feature>
<evidence type="ECO:0000256" key="1">
    <source>
        <dbReference type="ARBA" id="ARBA00004141"/>
    </source>
</evidence>
<comment type="subcellular location">
    <subcellularLocation>
        <location evidence="1">Membrane</location>
        <topology evidence="1">Multi-pass membrane protein</topology>
    </subcellularLocation>
</comment>
<dbReference type="GO" id="GO:0016020">
    <property type="term" value="C:membrane"/>
    <property type="evidence" value="ECO:0007669"/>
    <property type="project" value="UniProtKB-SubCell"/>
</dbReference>
<comment type="domain">
    <text evidence="7">The DHHC domain is required for palmitoyltransferase activity.</text>
</comment>
<dbReference type="PROSITE" id="PS50216">
    <property type="entry name" value="DHHC"/>
    <property type="match status" value="1"/>
</dbReference>
<dbReference type="InterPro" id="IPR001594">
    <property type="entry name" value="Palmitoyltrfase_DHHC"/>
</dbReference>
<dbReference type="GO" id="GO:0019706">
    <property type="term" value="F:protein-cysteine S-palmitoyltransferase activity"/>
    <property type="evidence" value="ECO:0007669"/>
    <property type="project" value="UniProtKB-EC"/>
</dbReference>
<evidence type="ECO:0000256" key="2">
    <source>
        <dbReference type="ARBA" id="ARBA00022679"/>
    </source>
</evidence>
<comment type="catalytic activity">
    <reaction evidence="7">
        <text>L-cysteinyl-[protein] + hexadecanoyl-CoA = S-hexadecanoyl-L-cysteinyl-[protein] + CoA</text>
        <dbReference type="Rhea" id="RHEA:36683"/>
        <dbReference type="Rhea" id="RHEA-COMP:10131"/>
        <dbReference type="Rhea" id="RHEA-COMP:11032"/>
        <dbReference type="ChEBI" id="CHEBI:29950"/>
        <dbReference type="ChEBI" id="CHEBI:57287"/>
        <dbReference type="ChEBI" id="CHEBI:57379"/>
        <dbReference type="ChEBI" id="CHEBI:74151"/>
        <dbReference type="EC" id="2.3.1.225"/>
    </reaction>
</comment>
<evidence type="ECO:0000256" key="3">
    <source>
        <dbReference type="ARBA" id="ARBA00022692"/>
    </source>
</evidence>
<keyword evidence="3 7" id="KW-0812">Transmembrane</keyword>
<dbReference type="EC" id="2.3.1.225" evidence="7"/>
<proteinExistence type="inferred from homology"/>
<protein>
    <recommendedName>
        <fullName evidence="7">Palmitoyltransferase</fullName>
        <ecNumber evidence="7">2.3.1.225</ecNumber>
    </recommendedName>
</protein>
<dbReference type="EMBL" id="CP090891">
    <property type="protein sequence ID" value="ULU13976.1"/>
    <property type="molecule type" value="Genomic_DNA"/>
</dbReference>
<feature type="transmembrane region" description="Helical" evidence="7">
    <location>
        <begin position="7"/>
        <end position="32"/>
    </location>
</feature>
<feature type="transmembrane region" description="Helical" evidence="7">
    <location>
        <begin position="38"/>
        <end position="58"/>
    </location>
</feature>
<evidence type="ECO:0000256" key="5">
    <source>
        <dbReference type="ARBA" id="ARBA00023136"/>
    </source>
</evidence>
<evidence type="ECO:0000256" key="4">
    <source>
        <dbReference type="ARBA" id="ARBA00022989"/>
    </source>
</evidence>
<evidence type="ECO:0000313" key="10">
    <source>
        <dbReference type="EMBL" id="ULU13976.1"/>
    </source>
</evidence>
<evidence type="ECO:0000256" key="8">
    <source>
        <dbReference type="SAM" id="MobiDB-lite"/>
    </source>
</evidence>
<comment type="similarity">
    <text evidence="7">Belongs to the DHHC palmitoyltransferase family.</text>
</comment>
<feature type="compositionally biased region" description="Acidic residues" evidence="8">
    <location>
        <begin position="89"/>
        <end position="99"/>
    </location>
</feature>
<keyword evidence="6 7" id="KW-0012">Acyltransferase</keyword>
<keyword evidence="2 7" id="KW-0808">Transferase</keyword>
<evidence type="ECO:0000256" key="7">
    <source>
        <dbReference type="RuleBase" id="RU079119"/>
    </source>
</evidence>
<gene>
    <name evidence="10" type="ORF">L3Y34_016471</name>
</gene>
<dbReference type="InterPro" id="IPR039859">
    <property type="entry name" value="PFA4/ZDH16/20/ERF2-like"/>
</dbReference>
<evidence type="ECO:0000256" key="6">
    <source>
        <dbReference type="ARBA" id="ARBA00023315"/>
    </source>
</evidence>
<dbReference type="AlphaFoldDB" id="A0AAE9DZF5"/>
<accession>A0AAE9DZF5</accession>
<keyword evidence="4 7" id="KW-1133">Transmembrane helix</keyword>
<dbReference type="Pfam" id="PF01529">
    <property type="entry name" value="DHHC"/>
    <property type="match status" value="1"/>
</dbReference>
<keyword evidence="5 7" id="KW-0472">Membrane</keyword>
<dbReference type="Proteomes" id="UP000827892">
    <property type="component" value="Chromosome I"/>
</dbReference>
<evidence type="ECO:0000313" key="11">
    <source>
        <dbReference type="Proteomes" id="UP000827892"/>
    </source>
</evidence>
<feature type="domain" description="Palmitoyltransferase DHHC" evidence="9">
    <location>
        <begin position="115"/>
        <end position="247"/>
    </location>
</feature>
<feature type="transmembrane region" description="Helical" evidence="7">
    <location>
        <begin position="165"/>
        <end position="187"/>
    </location>
</feature>
<feature type="region of interest" description="Disordered" evidence="8">
    <location>
        <begin position="83"/>
        <end position="104"/>
    </location>
</feature>
<evidence type="ECO:0000259" key="9">
    <source>
        <dbReference type="Pfam" id="PF01529"/>
    </source>
</evidence>
<dbReference type="PANTHER" id="PTHR12246">
    <property type="entry name" value="PALMITOYLTRANSFERASE ZDHHC16"/>
    <property type="match status" value="1"/>
</dbReference>
<organism evidence="10 11">
    <name type="scientific">Caenorhabditis briggsae</name>
    <dbReference type="NCBI Taxonomy" id="6238"/>
    <lineage>
        <taxon>Eukaryota</taxon>
        <taxon>Metazoa</taxon>
        <taxon>Ecdysozoa</taxon>
        <taxon>Nematoda</taxon>
        <taxon>Chromadorea</taxon>
        <taxon>Rhabditida</taxon>
        <taxon>Rhabditina</taxon>
        <taxon>Rhabditomorpha</taxon>
        <taxon>Rhabditoidea</taxon>
        <taxon>Rhabditidae</taxon>
        <taxon>Peloderinae</taxon>
        <taxon>Caenorhabditis</taxon>
    </lineage>
</organism>
<reference evidence="10 11" key="1">
    <citation type="submission" date="2022-05" db="EMBL/GenBank/DDBJ databases">
        <title>Chromosome-level reference genomes for two strains of Caenorhabditis briggsae: an improved platform for comparative genomics.</title>
        <authorList>
            <person name="Stevens L."/>
            <person name="Andersen E.C."/>
        </authorList>
    </citation>
    <scope>NUCLEOTIDE SEQUENCE [LARGE SCALE GENOMIC DNA]</scope>
    <source>
        <strain evidence="10">QX1410_ONT</strain>
        <tissue evidence="10">Whole-organism</tissue>
    </source>
</reference>
<sequence>MFKWDPCGLVCVAMIYALMAYADYVILIWMLLPTFGHSIWTVIHGVVFNSLLITTIIAHTRAMTADPGVVPISQSKAEKPLNQQNVDYSSDEEDESDEEAAFRRDHSFSRPSATEWTMCTRCDSLRPPRAHHCRVCKRCIRKMDHHCPWVNNCVGELNQKWFLQFIFYVGISSLYSLFILCLCWVYHDAYGSTGLKGPLGENIYHAKVIHSVMLAMESALFGLFVLAVSCDQLGAIFTDETAIEACQRRGRNYLASSRRPRNSKVAMMKQVCGPGPKILWLVPCVTPQKAQPRYLRNHDQLAHFDV</sequence>
<name>A0AAE9DZF5_CAEBR</name>